<gene>
    <name evidence="4" type="ORF">EAV92_22960</name>
</gene>
<reference evidence="4 5" key="1">
    <citation type="submission" date="2018-10" db="EMBL/GenBank/DDBJ databases">
        <title>Genome Sequence of Cohnella sp.</title>
        <authorList>
            <person name="Srinivasan S."/>
            <person name="Kim M.K."/>
        </authorList>
    </citation>
    <scope>NUCLEOTIDE SEQUENCE [LARGE SCALE GENOMIC DNA]</scope>
    <source>
        <strain evidence="4 5">18JY8-7</strain>
    </source>
</reference>
<dbReference type="InterPro" id="IPR036390">
    <property type="entry name" value="WH_DNA-bd_sf"/>
</dbReference>
<keyword evidence="3" id="KW-0859">Xylose metabolism</keyword>
<dbReference type="KEGG" id="coh:EAV92_22960"/>
<comment type="similarity">
    <text evidence="2">Belongs to the ROK (NagC/XylR) family.</text>
</comment>
<dbReference type="Gene3D" id="1.10.10.10">
    <property type="entry name" value="Winged helix-like DNA-binding domain superfamily/Winged helix DNA-binding domain"/>
    <property type="match status" value="1"/>
</dbReference>
<keyword evidence="5" id="KW-1185">Reference proteome</keyword>
<dbReference type="SUPFAM" id="SSF53067">
    <property type="entry name" value="Actin-like ATPase domain"/>
    <property type="match status" value="1"/>
</dbReference>
<dbReference type="InterPro" id="IPR043129">
    <property type="entry name" value="ATPase_NBD"/>
</dbReference>
<evidence type="ECO:0000313" key="5">
    <source>
        <dbReference type="Proteomes" id="UP000269097"/>
    </source>
</evidence>
<evidence type="ECO:0000256" key="2">
    <source>
        <dbReference type="ARBA" id="ARBA00006479"/>
    </source>
</evidence>
<keyword evidence="3" id="KW-0119">Carbohydrate metabolism</keyword>
<evidence type="ECO:0000313" key="4">
    <source>
        <dbReference type="EMBL" id="AYQ75799.1"/>
    </source>
</evidence>
<accession>A0A3G3K7S9</accession>
<evidence type="ECO:0000256" key="1">
    <source>
        <dbReference type="ARBA" id="ARBA00002486"/>
    </source>
</evidence>
<dbReference type="Pfam" id="PF00480">
    <property type="entry name" value="ROK"/>
    <property type="match status" value="1"/>
</dbReference>
<sequence>MNPPNIPSMKKLVYNRIAEYGPLSKAELLSAFQITSSTLTRMLEDMVSEKLIQAASLGTSSGGRRPILYRINPDYGYIFGLEISRFSSTLGLFDMALNPKSSIRWRMDETMTPEWLVDHAARHMKSILKDHGIDSSRVMGIGIGAVGPLDRDNGIILDPLHFPASGWRNVAICRLFEEETGWKTRLENGANAALLGEIWSMRDQGAQHALYIHAGVSLRSAIMSHGRIVHGSVDTEGSVGQMIIQTDGPRLSASGNYGALEAFASIRALEKKAQSQAQAGRNLEPVLRGLTPDRIDFSALLQALESEDPFTRELFDQSAVYFGVGLANLINTFHPEIVILGGPLISRNALYFDRAIEIAKKNIFYFPKYEPLFSKGSLKEDAVITGSALEVWQSLSFQE</sequence>
<organism evidence="4 5">
    <name type="scientific">Cohnella candidum</name>
    <dbReference type="NCBI Taxonomy" id="2674991"/>
    <lineage>
        <taxon>Bacteria</taxon>
        <taxon>Bacillati</taxon>
        <taxon>Bacillota</taxon>
        <taxon>Bacilli</taxon>
        <taxon>Bacillales</taxon>
        <taxon>Paenibacillaceae</taxon>
        <taxon>Cohnella</taxon>
    </lineage>
</organism>
<comment type="function">
    <text evidence="1">Transcriptional repressor of xylose-utilizing enzymes.</text>
</comment>
<dbReference type="Gene3D" id="3.30.420.40">
    <property type="match status" value="2"/>
</dbReference>
<dbReference type="InterPro" id="IPR036388">
    <property type="entry name" value="WH-like_DNA-bd_sf"/>
</dbReference>
<dbReference type="InterPro" id="IPR000600">
    <property type="entry name" value="ROK"/>
</dbReference>
<dbReference type="GO" id="GO:0042732">
    <property type="term" value="P:D-xylose metabolic process"/>
    <property type="evidence" value="ECO:0007669"/>
    <property type="project" value="UniProtKB-KW"/>
</dbReference>
<dbReference type="PANTHER" id="PTHR18964">
    <property type="entry name" value="ROK (REPRESSOR, ORF, KINASE) FAMILY"/>
    <property type="match status" value="1"/>
</dbReference>
<dbReference type="EMBL" id="CP033433">
    <property type="protein sequence ID" value="AYQ75799.1"/>
    <property type="molecule type" value="Genomic_DNA"/>
</dbReference>
<dbReference type="PANTHER" id="PTHR18964:SF149">
    <property type="entry name" value="BIFUNCTIONAL UDP-N-ACETYLGLUCOSAMINE 2-EPIMERASE_N-ACETYLMANNOSAMINE KINASE"/>
    <property type="match status" value="1"/>
</dbReference>
<protein>
    <submittedName>
        <fullName evidence="4">ROK family protein</fullName>
    </submittedName>
</protein>
<dbReference type="Proteomes" id="UP000269097">
    <property type="component" value="Chromosome"/>
</dbReference>
<proteinExistence type="inferred from homology"/>
<dbReference type="AlphaFoldDB" id="A0A3G3K7S9"/>
<name>A0A3G3K7S9_9BACL</name>
<dbReference type="RefSeq" id="WP_123043879.1">
    <property type="nucleotide sequence ID" value="NZ_CP033433.1"/>
</dbReference>
<dbReference type="SUPFAM" id="SSF46785">
    <property type="entry name" value="Winged helix' DNA-binding domain"/>
    <property type="match status" value="1"/>
</dbReference>
<evidence type="ECO:0000256" key="3">
    <source>
        <dbReference type="ARBA" id="ARBA00022629"/>
    </source>
</evidence>